<feature type="region of interest" description="Disordered" evidence="1">
    <location>
        <begin position="15"/>
        <end position="44"/>
    </location>
</feature>
<protein>
    <submittedName>
        <fullName evidence="2">Uncharacterized protein</fullName>
    </submittedName>
</protein>
<evidence type="ECO:0000256" key="1">
    <source>
        <dbReference type="SAM" id="MobiDB-lite"/>
    </source>
</evidence>
<proteinExistence type="predicted"/>
<dbReference type="EMBL" id="BAABDF010000007">
    <property type="protein sequence ID" value="GAA3873882.1"/>
    <property type="molecule type" value="Genomic_DNA"/>
</dbReference>
<accession>A0ABP7KDJ5</accession>
<comment type="caution">
    <text evidence="2">The sequence shown here is derived from an EMBL/GenBank/DDBJ whole genome shotgun (WGS) entry which is preliminary data.</text>
</comment>
<evidence type="ECO:0000313" key="2">
    <source>
        <dbReference type="EMBL" id="GAA3873882.1"/>
    </source>
</evidence>
<sequence length="44" mass="4567">MGAFGGAVCALPDLTRHTGATPDFTPPHDASKAPSIRMDSVTIR</sequence>
<reference evidence="3" key="1">
    <citation type="journal article" date="2019" name="Int. J. Syst. Evol. Microbiol.">
        <title>The Global Catalogue of Microorganisms (GCM) 10K type strain sequencing project: providing services to taxonomists for standard genome sequencing and annotation.</title>
        <authorList>
            <consortium name="The Broad Institute Genomics Platform"/>
            <consortium name="The Broad Institute Genome Sequencing Center for Infectious Disease"/>
            <person name="Wu L."/>
            <person name="Ma J."/>
        </authorList>
    </citation>
    <scope>NUCLEOTIDE SEQUENCE [LARGE SCALE GENOMIC DNA]</scope>
    <source>
        <strain evidence="3">JCM 17190</strain>
    </source>
</reference>
<organism evidence="2 3">
    <name type="scientific">Celeribacter arenosi</name>
    <dbReference type="NCBI Taxonomy" id="792649"/>
    <lineage>
        <taxon>Bacteria</taxon>
        <taxon>Pseudomonadati</taxon>
        <taxon>Pseudomonadota</taxon>
        <taxon>Alphaproteobacteria</taxon>
        <taxon>Rhodobacterales</taxon>
        <taxon>Roseobacteraceae</taxon>
        <taxon>Celeribacter</taxon>
    </lineage>
</organism>
<evidence type="ECO:0000313" key="3">
    <source>
        <dbReference type="Proteomes" id="UP001399917"/>
    </source>
</evidence>
<name>A0ABP7KDJ5_9RHOB</name>
<gene>
    <name evidence="2" type="ORF">GCM10022404_24690</name>
</gene>
<dbReference type="Proteomes" id="UP001399917">
    <property type="component" value="Unassembled WGS sequence"/>
</dbReference>
<keyword evidence="3" id="KW-1185">Reference proteome</keyword>